<feature type="compositionally biased region" description="Basic residues" evidence="1">
    <location>
        <begin position="252"/>
        <end position="261"/>
    </location>
</feature>
<organism evidence="2 3">
    <name type="scientific">Alternaria panax</name>
    <dbReference type="NCBI Taxonomy" id="48097"/>
    <lineage>
        <taxon>Eukaryota</taxon>
        <taxon>Fungi</taxon>
        <taxon>Dikarya</taxon>
        <taxon>Ascomycota</taxon>
        <taxon>Pezizomycotina</taxon>
        <taxon>Dothideomycetes</taxon>
        <taxon>Pleosporomycetidae</taxon>
        <taxon>Pleosporales</taxon>
        <taxon>Pleosporineae</taxon>
        <taxon>Pleosporaceae</taxon>
        <taxon>Alternaria</taxon>
        <taxon>Alternaria sect. Panax</taxon>
    </lineage>
</organism>
<protein>
    <submittedName>
        <fullName evidence="2">Uncharacterized protein</fullName>
    </submittedName>
</protein>
<evidence type="ECO:0000256" key="1">
    <source>
        <dbReference type="SAM" id="MobiDB-lite"/>
    </source>
</evidence>
<comment type="caution">
    <text evidence="2">The sequence shown here is derived from an EMBL/GenBank/DDBJ whole genome shotgun (WGS) entry which is preliminary data.</text>
</comment>
<keyword evidence="3" id="KW-1185">Reference proteome</keyword>
<evidence type="ECO:0000313" key="2">
    <source>
        <dbReference type="EMBL" id="KAG9185614.1"/>
    </source>
</evidence>
<reference evidence="2" key="1">
    <citation type="submission" date="2021-07" db="EMBL/GenBank/DDBJ databases">
        <title>Genome Resource of American Ginseng Black Spot Pathogen Alternaria panax.</title>
        <authorList>
            <person name="Qiu C."/>
            <person name="Wang W."/>
            <person name="Liu Z."/>
        </authorList>
    </citation>
    <scope>NUCLEOTIDE SEQUENCE</scope>
    <source>
        <strain evidence="2">BNCC115425</strain>
    </source>
</reference>
<dbReference type="AlphaFoldDB" id="A0AAD4FDP4"/>
<accession>A0AAD4FDP4</accession>
<feature type="region of interest" description="Disordered" evidence="1">
    <location>
        <begin position="239"/>
        <end position="267"/>
    </location>
</feature>
<evidence type="ECO:0000313" key="3">
    <source>
        <dbReference type="Proteomes" id="UP001199106"/>
    </source>
</evidence>
<proteinExistence type="predicted"/>
<sequence>MPSTFSYLPPSYHPALYYRPTAPTDYLPADEHRYLVKLQDRSRLETHFAQPSLPYKPHHRKTVYQHQPNLTRERRTQISEIAHATRKVLGEGFDFTDDGFEKLQKVTVTTTAVTVEDDSYARHKCTDTNEPTHTPSPSTPIPSRRIHALGQKYWDDDNKYMDEQYRRNGYSMRNHTGRHVNVDRTIHTSPGLLELVHPHPEPTPLLLLLPPPQLERKERHDSGIGESPVYGPTAELKSAFSWSSDDEDEKPKRRLWGRLRRSSKDTG</sequence>
<gene>
    <name evidence="2" type="ORF">G6011_06945</name>
</gene>
<dbReference type="EMBL" id="JAANER010000010">
    <property type="protein sequence ID" value="KAG9185614.1"/>
    <property type="molecule type" value="Genomic_DNA"/>
</dbReference>
<dbReference type="Proteomes" id="UP001199106">
    <property type="component" value="Unassembled WGS sequence"/>
</dbReference>
<name>A0AAD4FDP4_9PLEO</name>
<feature type="region of interest" description="Disordered" evidence="1">
    <location>
        <begin position="123"/>
        <end position="144"/>
    </location>
</feature>